<evidence type="ECO:0000259" key="18">
    <source>
        <dbReference type="Pfam" id="PF14824"/>
    </source>
</evidence>
<proteinExistence type="inferred from homology"/>
<dbReference type="CDD" id="cd11642">
    <property type="entry name" value="SUMT"/>
    <property type="match status" value="1"/>
</dbReference>
<dbReference type="EMBL" id="JBGCUO010000001">
    <property type="protein sequence ID" value="MEY1661926.1"/>
    <property type="molecule type" value="Genomic_DNA"/>
</dbReference>
<feature type="domain" description="Siroheme synthase central" evidence="18">
    <location>
        <begin position="117"/>
        <end position="143"/>
    </location>
</feature>
<sequence length="462" mass="50009">MQTLPLAWRLQDQWVLLVGGGDAALHKARLLRRAGARLRLVATSVLPELGDLLQDGDDWRQRGFQPGDLDGVLLAVVADDDAVALQVSEVARAQAKPLNVVDRPALSTVLFPALIDRDPLVISISTGGASPVLARWLRSRIESWLPARWGDATALFAEYRERVASRWPLLSQRRDFWERQLEGPAMEAVLAGRTDDARDALDQALADTDDRRAGEIYLVGAGPGDPDLLTFKALRLLQKADVVVYDRLVSPGVLELARRDADRIYVGKKRSDHVVPQEQINALLVALAREGKKVCRLKGGDPFIFGRGGEELAEAAAANLPIQVVPGITAASGCAAYAGIPLTHRDHAQSVRFLTGHRKENGRLDLPWEQLTDARETLVFYMGLLSLPDICAALVEAGRSAETPAAVVAQGTLPNQKVVVGNLTTLTEQVVAAQVEAPSLLIIGSVVSLHGTLNWFGELPQG</sequence>
<evidence type="ECO:0000256" key="7">
    <source>
        <dbReference type="ARBA" id="ARBA00023002"/>
    </source>
</evidence>
<dbReference type="Pfam" id="PF14824">
    <property type="entry name" value="Sirohm_synth_M"/>
    <property type="match status" value="1"/>
</dbReference>
<dbReference type="SUPFAM" id="SSF75615">
    <property type="entry name" value="Siroheme synthase middle domains-like"/>
    <property type="match status" value="1"/>
</dbReference>
<evidence type="ECO:0000256" key="15">
    <source>
        <dbReference type="RuleBase" id="RU003960"/>
    </source>
</evidence>
<dbReference type="GO" id="GO:0043115">
    <property type="term" value="F:precorrin-2 dehydrogenase activity"/>
    <property type="evidence" value="ECO:0007669"/>
    <property type="project" value="UniProtKB-EC"/>
</dbReference>
<accession>A0ABV4AGG3</accession>
<reference evidence="19 20" key="1">
    <citation type="submission" date="2024-07" db="EMBL/GenBank/DDBJ databases">
        <authorList>
            <person name="Ren Q."/>
        </authorList>
    </citation>
    <scope>NUCLEOTIDE SEQUENCE [LARGE SCALE GENOMIC DNA]</scope>
    <source>
        <strain evidence="19 20">REN37</strain>
    </source>
</reference>
<feature type="binding site" evidence="14">
    <location>
        <begin position="22"/>
        <end position="23"/>
    </location>
    <ligand>
        <name>NAD(+)</name>
        <dbReference type="ChEBI" id="CHEBI:57540"/>
    </ligand>
</feature>
<dbReference type="NCBIfam" id="NF007922">
    <property type="entry name" value="PRK10637.1"/>
    <property type="match status" value="1"/>
</dbReference>
<keyword evidence="7 14" id="KW-0560">Oxidoreductase</keyword>
<comment type="catalytic activity">
    <reaction evidence="14">
        <text>uroporphyrinogen III + 2 S-adenosyl-L-methionine = precorrin-2 + 2 S-adenosyl-L-homocysteine + H(+)</text>
        <dbReference type="Rhea" id="RHEA:32459"/>
        <dbReference type="ChEBI" id="CHEBI:15378"/>
        <dbReference type="ChEBI" id="CHEBI:57308"/>
        <dbReference type="ChEBI" id="CHEBI:57856"/>
        <dbReference type="ChEBI" id="CHEBI:58827"/>
        <dbReference type="ChEBI" id="CHEBI:59789"/>
        <dbReference type="EC" id="2.1.1.107"/>
    </reaction>
</comment>
<evidence type="ECO:0000256" key="4">
    <source>
        <dbReference type="ARBA" id="ARBA00022603"/>
    </source>
</evidence>
<feature type="region of interest" description="Uroporphyrinogen-III C-methyltransferase" evidence="14">
    <location>
        <begin position="214"/>
        <end position="462"/>
    </location>
</feature>
<evidence type="ECO:0000256" key="14">
    <source>
        <dbReference type="HAMAP-Rule" id="MF_01646"/>
    </source>
</evidence>
<dbReference type="InterPro" id="IPR035996">
    <property type="entry name" value="4pyrrol_Methylase_sf"/>
</dbReference>
<dbReference type="InterPro" id="IPR019478">
    <property type="entry name" value="Sirohaem_synthase_dimer_dom"/>
</dbReference>
<comment type="function">
    <text evidence="14">Multifunctional enzyme that catalyzes the SAM-dependent methylations of uroporphyrinogen III at position C-2 and C-7 to form precorrin-2 via precorrin-1. Then it catalyzes the NAD-dependent ring dehydrogenation of precorrin-2 to yield sirohydrochlorin. Finally, it catalyzes the ferrochelation of sirohydrochlorin to yield siroheme.</text>
</comment>
<dbReference type="EC" id="2.1.1.107" evidence="14"/>
<comment type="pathway">
    <text evidence="14">Porphyrin-containing compound metabolism; siroheme biosynthesis; siroheme from sirohydrochlorin: step 1/1.</text>
</comment>
<evidence type="ECO:0000256" key="2">
    <source>
        <dbReference type="ARBA" id="ARBA00005879"/>
    </source>
</evidence>
<keyword evidence="20" id="KW-1185">Reference proteome</keyword>
<evidence type="ECO:0000313" key="20">
    <source>
        <dbReference type="Proteomes" id="UP001562065"/>
    </source>
</evidence>
<name>A0ABV4AGG3_9GAMM</name>
<dbReference type="InterPro" id="IPR006366">
    <property type="entry name" value="CobA/CysG_C"/>
</dbReference>
<feature type="region of interest" description="Precorrin-2 dehydrogenase / sirohydrochlorin ferrochelatase" evidence="14">
    <location>
        <begin position="1"/>
        <end position="201"/>
    </location>
</feature>
<comment type="similarity">
    <text evidence="14">In the N-terminal section; belongs to the precorrin-2 dehydrogenase / sirohydrochlorin ferrochelatase family.</text>
</comment>
<dbReference type="GO" id="GO:0032259">
    <property type="term" value="P:methylation"/>
    <property type="evidence" value="ECO:0007669"/>
    <property type="project" value="UniProtKB-KW"/>
</dbReference>
<comment type="pathway">
    <text evidence="14">Cofactor biosynthesis; adenosylcobalamin biosynthesis; sirohydrochlorin from precorrin-2: step 1/1.</text>
</comment>
<dbReference type="InterPro" id="IPR014777">
    <property type="entry name" value="4pyrrole_Mease_sub1"/>
</dbReference>
<comment type="similarity">
    <text evidence="2 15">Belongs to the precorrin methyltransferase family.</text>
</comment>
<keyword evidence="9 14" id="KW-0456">Lyase</keyword>
<comment type="catalytic activity">
    <reaction evidence="14">
        <text>siroheme + 2 H(+) = sirohydrochlorin + Fe(2+)</text>
        <dbReference type="Rhea" id="RHEA:24360"/>
        <dbReference type="ChEBI" id="CHEBI:15378"/>
        <dbReference type="ChEBI" id="CHEBI:29033"/>
        <dbReference type="ChEBI" id="CHEBI:58351"/>
        <dbReference type="ChEBI" id="CHEBI:60052"/>
        <dbReference type="EC" id="4.99.1.4"/>
    </reaction>
</comment>
<evidence type="ECO:0000259" key="16">
    <source>
        <dbReference type="Pfam" id="PF00590"/>
    </source>
</evidence>
<feature type="binding site" evidence="14">
    <location>
        <begin position="329"/>
        <end position="330"/>
    </location>
    <ligand>
        <name>S-adenosyl-L-methionine</name>
        <dbReference type="ChEBI" id="CHEBI:59789"/>
    </ligand>
</feature>
<feature type="binding site" evidence="14">
    <location>
        <position position="382"/>
    </location>
    <ligand>
        <name>S-adenosyl-L-methionine</name>
        <dbReference type="ChEBI" id="CHEBI:59789"/>
    </ligand>
</feature>
<dbReference type="RefSeq" id="WP_369455172.1">
    <property type="nucleotide sequence ID" value="NZ_JBGCUO010000001.1"/>
</dbReference>
<dbReference type="Gene3D" id="1.10.8.210">
    <property type="entry name" value="Sirohaem synthase, dimerisation domain"/>
    <property type="match status" value="1"/>
</dbReference>
<dbReference type="HAMAP" id="MF_01646">
    <property type="entry name" value="Siroheme_synth"/>
    <property type="match status" value="1"/>
</dbReference>
<evidence type="ECO:0000256" key="1">
    <source>
        <dbReference type="ARBA" id="ARBA00005010"/>
    </source>
</evidence>
<feature type="active site" description="Proton acceptor" evidence="14">
    <location>
        <position position="246"/>
    </location>
</feature>
<dbReference type="Gene3D" id="3.30.160.110">
    <property type="entry name" value="Siroheme synthase, domain 2"/>
    <property type="match status" value="1"/>
</dbReference>
<dbReference type="PROSITE" id="PS00840">
    <property type="entry name" value="SUMT_2"/>
    <property type="match status" value="1"/>
</dbReference>
<evidence type="ECO:0000313" key="19">
    <source>
        <dbReference type="EMBL" id="MEY1661926.1"/>
    </source>
</evidence>
<dbReference type="Gene3D" id="3.30.950.10">
    <property type="entry name" value="Methyltransferase, Cobalt-precorrin-4 Transmethylase, Domain 2"/>
    <property type="match status" value="1"/>
</dbReference>
<dbReference type="PIRSF" id="PIRSF036426">
    <property type="entry name" value="Sirohaem_synth"/>
    <property type="match status" value="1"/>
</dbReference>
<evidence type="ECO:0000256" key="8">
    <source>
        <dbReference type="ARBA" id="ARBA00023027"/>
    </source>
</evidence>
<dbReference type="InterPro" id="IPR050161">
    <property type="entry name" value="Siro_Cobalamin_biosynth"/>
</dbReference>
<feature type="binding site" evidence="14">
    <location>
        <position position="411"/>
    </location>
    <ligand>
        <name>S-adenosyl-L-methionine</name>
        <dbReference type="ChEBI" id="CHEBI:59789"/>
    </ligand>
</feature>
<feature type="active site" description="Proton donor" evidence="14">
    <location>
        <position position="268"/>
    </location>
</feature>
<dbReference type="InterPro" id="IPR037115">
    <property type="entry name" value="Sirohaem_synt_dimer_dom_sf"/>
</dbReference>
<dbReference type="NCBIfam" id="TIGR01470">
    <property type="entry name" value="cysG_Nterm"/>
    <property type="match status" value="1"/>
</dbReference>
<dbReference type="NCBIfam" id="NF004790">
    <property type="entry name" value="PRK06136.1"/>
    <property type="match status" value="1"/>
</dbReference>
<evidence type="ECO:0000256" key="6">
    <source>
        <dbReference type="ARBA" id="ARBA00022691"/>
    </source>
</evidence>
<evidence type="ECO:0000259" key="17">
    <source>
        <dbReference type="Pfam" id="PF10414"/>
    </source>
</evidence>
<dbReference type="SUPFAM" id="SSF53790">
    <property type="entry name" value="Tetrapyrrole methylase"/>
    <property type="match status" value="1"/>
</dbReference>
<dbReference type="GO" id="GO:0004851">
    <property type="term" value="F:uroporphyrin-III C-methyltransferase activity"/>
    <property type="evidence" value="ECO:0007669"/>
    <property type="project" value="UniProtKB-EC"/>
</dbReference>
<comment type="caution">
    <text evidence="19">The sequence shown here is derived from an EMBL/GenBank/DDBJ whole genome shotgun (WGS) entry which is preliminary data.</text>
</comment>
<dbReference type="Pfam" id="PF13241">
    <property type="entry name" value="NAD_binding_7"/>
    <property type="match status" value="1"/>
</dbReference>
<dbReference type="InterPro" id="IPR036291">
    <property type="entry name" value="NAD(P)-bd_dom_sf"/>
</dbReference>
<evidence type="ECO:0000256" key="11">
    <source>
        <dbReference type="ARBA" id="ARBA00023268"/>
    </source>
</evidence>
<feature type="binding site" evidence="14">
    <location>
        <begin position="299"/>
        <end position="301"/>
    </location>
    <ligand>
        <name>S-adenosyl-L-methionine</name>
        <dbReference type="ChEBI" id="CHEBI:59789"/>
    </ligand>
</feature>
<protein>
    <recommendedName>
        <fullName evidence="14">Siroheme synthase</fullName>
    </recommendedName>
    <domain>
        <recommendedName>
            <fullName evidence="14">Uroporphyrinogen-III C-methyltransferase</fullName>
            <shortName evidence="14">Urogen III methylase</shortName>
            <ecNumber evidence="14">2.1.1.107</ecNumber>
        </recommendedName>
        <alternativeName>
            <fullName evidence="14">SUMT</fullName>
        </alternativeName>
        <alternativeName>
            <fullName evidence="14">Uroporphyrinogen III methylase</fullName>
            <shortName evidence="14">UROM</shortName>
        </alternativeName>
    </domain>
    <domain>
        <recommendedName>
            <fullName evidence="14">Precorrin-2 dehydrogenase</fullName>
            <ecNumber evidence="14">1.3.1.76</ecNumber>
        </recommendedName>
    </domain>
    <domain>
        <recommendedName>
            <fullName evidence="14">Sirohydrochlorin ferrochelatase</fullName>
            <ecNumber evidence="14">4.99.1.4</ecNumber>
        </recommendedName>
    </domain>
</protein>
<comment type="catalytic activity">
    <reaction evidence="13 14">
        <text>precorrin-2 + NAD(+) = sirohydrochlorin + NADH + 2 H(+)</text>
        <dbReference type="Rhea" id="RHEA:15613"/>
        <dbReference type="ChEBI" id="CHEBI:15378"/>
        <dbReference type="ChEBI" id="CHEBI:57540"/>
        <dbReference type="ChEBI" id="CHEBI:57945"/>
        <dbReference type="ChEBI" id="CHEBI:58351"/>
        <dbReference type="ChEBI" id="CHEBI:58827"/>
        <dbReference type="EC" id="1.3.1.76"/>
    </reaction>
</comment>
<evidence type="ECO:0000256" key="10">
    <source>
        <dbReference type="ARBA" id="ARBA00023244"/>
    </source>
</evidence>
<dbReference type="InterPro" id="IPR014776">
    <property type="entry name" value="4pyrrole_Mease_sub2"/>
</dbReference>
<keyword evidence="5 14" id="KW-0808">Transferase</keyword>
<dbReference type="InterPro" id="IPR006367">
    <property type="entry name" value="Sirohaem_synthase_N"/>
</dbReference>
<dbReference type="InterPro" id="IPR012409">
    <property type="entry name" value="Sirohaem_synth"/>
</dbReference>
<keyword evidence="10 14" id="KW-0627">Porphyrin biosynthesis</keyword>
<comment type="pathway">
    <text evidence="1 14">Porphyrin-containing compound metabolism; siroheme biosynthesis; sirohydrochlorin from precorrin-2: step 1/1.</text>
</comment>
<dbReference type="Gene3D" id="3.40.1010.10">
    <property type="entry name" value="Cobalt-precorrin-4 Transmethylase, Domain 1"/>
    <property type="match status" value="1"/>
</dbReference>
<dbReference type="GO" id="GO:0051266">
    <property type="term" value="F:sirohydrochlorin ferrochelatase activity"/>
    <property type="evidence" value="ECO:0007669"/>
    <property type="project" value="UniProtKB-EC"/>
</dbReference>
<dbReference type="PANTHER" id="PTHR45790:SF1">
    <property type="entry name" value="SIROHEME SYNTHASE"/>
    <property type="match status" value="1"/>
</dbReference>
<dbReference type="InterPro" id="IPR028281">
    <property type="entry name" value="Sirohaem_synthase_central"/>
</dbReference>
<feature type="binding site" evidence="14">
    <location>
        <position position="223"/>
    </location>
    <ligand>
        <name>S-adenosyl-L-methionine</name>
        <dbReference type="ChEBI" id="CHEBI:59789"/>
    </ligand>
</feature>
<comment type="pathway">
    <text evidence="14">Cofactor biosynthesis; adenosylcobalamin biosynthesis; precorrin-2 from uroporphyrinogen III: step 1/1.</text>
</comment>
<dbReference type="Pfam" id="PF00590">
    <property type="entry name" value="TP_methylase"/>
    <property type="match status" value="1"/>
</dbReference>
<dbReference type="EC" id="1.3.1.76" evidence="14"/>
<feature type="domain" description="Sirohaem synthase dimerisation" evidence="17">
    <location>
        <begin position="149"/>
        <end position="205"/>
    </location>
</feature>
<dbReference type="SUPFAM" id="SSF51735">
    <property type="entry name" value="NAD(P)-binding Rossmann-fold domains"/>
    <property type="match status" value="1"/>
</dbReference>
<dbReference type="EC" id="4.99.1.4" evidence="14"/>
<evidence type="ECO:0000256" key="5">
    <source>
        <dbReference type="ARBA" id="ARBA00022679"/>
    </source>
</evidence>
<dbReference type="NCBIfam" id="TIGR01469">
    <property type="entry name" value="cobA_cysG_Cterm"/>
    <property type="match status" value="1"/>
</dbReference>
<comment type="caution">
    <text evidence="14">Lacks conserved residue(s) required for the propagation of feature annotation.</text>
</comment>
<keyword evidence="4 14" id="KW-0489">Methyltransferase</keyword>
<keyword evidence="3 14" id="KW-0169">Cobalamin biosynthesis</keyword>
<keyword evidence="11 14" id="KW-0511">Multifunctional enzyme</keyword>
<evidence type="ECO:0000256" key="3">
    <source>
        <dbReference type="ARBA" id="ARBA00022573"/>
    </source>
</evidence>
<dbReference type="Pfam" id="PF10414">
    <property type="entry name" value="CysG_dimeriser"/>
    <property type="match status" value="1"/>
</dbReference>
<dbReference type="InterPro" id="IPR000878">
    <property type="entry name" value="4pyrrol_Mease"/>
</dbReference>
<keyword evidence="8 14" id="KW-0520">NAD</keyword>
<keyword evidence="6 14" id="KW-0949">S-adenosyl-L-methionine</keyword>
<dbReference type="Proteomes" id="UP001562065">
    <property type="component" value="Unassembled WGS sequence"/>
</dbReference>
<dbReference type="InterPro" id="IPR003043">
    <property type="entry name" value="Uropor_MeTrfase_CS"/>
</dbReference>
<dbReference type="Gene3D" id="3.40.50.720">
    <property type="entry name" value="NAD(P)-binding Rossmann-like Domain"/>
    <property type="match status" value="1"/>
</dbReference>
<comment type="pathway">
    <text evidence="12 14">Porphyrin-containing compound metabolism; siroheme biosynthesis; precorrin-2 from uroporphyrinogen III: step 1/1.</text>
</comment>
<feature type="binding site" evidence="14">
    <location>
        <begin position="43"/>
        <end position="44"/>
    </location>
    <ligand>
        <name>NAD(+)</name>
        <dbReference type="ChEBI" id="CHEBI:57540"/>
    </ligand>
</feature>
<dbReference type="PANTHER" id="PTHR45790">
    <property type="entry name" value="SIROHEME SYNTHASE-RELATED"/>
    <property type="match status" value="1"/>
</dbReference>
<gene>
    <name evidence="14 19" type="primary">cysG</name>
    <name evidence="19" type="ORF">AB5I84_07150</name>
</gene>
<feature type="binding site" evidence="14">
    <location>
        <position position="304"/>
    </location>
    <ligand>
        <name>S-adenosyl-L-methionine</name>
        <dbReference type="ChEBI" id="CHEBI:59789"/>
    </ligand>
</feature>
<evidence type="ECO:0000256" key="9">
    <source>
        <dbReference type="ARBA" id="ARBA00023239"/>
    </source>
</evidence>
<comment type="similarity">
    <text evidence="14">In the C-terminal section; belongs to the precorrin methyltransferase family.</text>
</comment>
<feature type="domain" description="Tetrapyrrole methylase" evidence="16">
    <location>
        <begin position="216"/>
        <end position="426"/>
    </location>
</feature>
<evidence type="ECO:0000256" key="12">
    <source>
        <dbReference type="ARBA" id="ARBA00025705"/>
    </source>
</evidence>
<organism evidence="19 20">
    <name type="scientific">Isoalcanivorax beigongshangi</name>
    <dbReference type="NCBI Taxonomy" id="3238810"/>
    <lineage>
        <taxon>Bacteria</taxon>
        <taxon>Pseudomonadati</taxon>
        <taxon>Pseudomonadota</taxon>
        <taxon>Gammaproteobacteria</taxon>
        <taxon>Oceanospirillales</taxon>
        <taxon>Alcanivoracaceae</taxon>
        <taxon>Isoalcanivorax</taxon>
    </lineage>
</organism>
<evidence type="ECO:0000256" key="13">
    <source>
        <dbReference type="ARBA" id="ARBA00047561"/>
    </source>
</evidence>